<sequence>MKTCYTTTTRLLLTALLCLGLLACGDADKQTLELKPVPFHSGDECHVCGMIITDFPGPKGEVVEKGSVKKFCSVAEMIGWHLQPENQHLTARLYVHDMGRSEWDKPDDAQLIDATQAYYVVGTQLKGAMGLVLASFADQQAAQQLAERDGGKVLRFPDIDQKVLQMDPAMCVTGDHEAADHQHSGH</sequence>
<dbReference type="PANTHER" id="PTHR41247">
    <property type="entry name" value="HTH-TYPE TRANSCRIPTIONAL REPRESSOR YCNK"/>
    <property type="match status" value="1"/>
</dbReference>
<dbReference type="STRING" id="364197.SAMN05216296_1555"/>
<dbReference type="Pfam" id="PF05573">
    <property type="entry name" value="NosL"/>
    <property type="match status" value="1"/>
</dbReference>
<evidence type="ECO:0000256" key="1">
    <source>
        <dbReference type="SAM" id="SignalP"/>
    </source>
</evidence>
<evidence type="ECO:0000313" key="2">
    <source>
        <dbReference type="EMBL" id="SDU06204.1"/>
    </source>
</evidence>
<evidence type="ECO:0000313" key="3">
    <source>
        <dbReference type="Proteomes" id="UP000243232"/>
    </source>
</evidence>
<dbReference type="Proteomes" id="UP000243232">
    <property type="component" value="Chromosome I"/>
</dbReference>
<dbReference type="EMBL" id="LT629785">
    <property type="protein sequence ID" value="SDU06204.1"/>
    <property type="molecule type" value="Genomic_DNA"/>
</dbReference>
<dbReference type="Gene3D" id="3.30.70.2050">
    <property type="match status" value="1"/>
</dbReference>
<dbReference type="SUPFAM" id="SSF160387">
    <property type="entry name" value="NosL/MerB-like"/>
    <property type="match status" value="1"/>
</dbReference>
<keyword evidence="3" id="KW-1185">Reference proteome</keyword>
<dbReference type="Gene3D" id="3.30.70.2060">
    <property type="match status" value="1"/>
</dbReference>
<accession>A0A1H2FFR1</accession>
<gene>
    <name evidence="2" type="ORF">SAMN05216296_1555</name>
</gene>
<dbReference type="AlphaFoldDB" id="A0A1H2FFR1"/>
<proteinExistence type="predicted"/>
<dbReference type="PANTHER" id="PTHR41247:SF1">
    <property type="entry name" value="HTH-TYPE TRANSCRIPTIONAL REPRESSOR YCNK"/>
    <property type="match status" value="1"/>
</dbReference>
<keyword evidence="1" id="KW-0732">Signal</keyword>
<dbReference type="PROSITE" id="PS51257">
    <property type="entry name" value="PROKAR_LIPOPROTEIN"/>
    <property type="match status" value="1"/>
</dbReference>
<protein>
    <submittedName>
        <fullName evidence="2">Copper chaperone NosL</fullName>
    </submittedName>
</protein>
<dbReference type="OrthoDB" id="982633at2"/>
<reference evidence="3" key="1">
    <citation type="submission" date="2016-10" db="EMBL/GenBank/DDBJ databases">
        <authorList>
            <person name="Varghese N."/>
            <person name="Submissions S."/>
        </authorList>
    </citation>
    <scope>NUCLEOTIDE SEQUENCE [LARGE SCALE GENOMIC DNA]</scope>
    <source>
        <strain evidence="3">DSM 17875</strain>
    </source>
</reference>
<dbReference type="InterPro" id="IPR008719">
    <property type="entry name" value="N2O_reductase_NosL"/>
</dbReference>
<organism evidence="2 3">
    <name type="scientific">Pseudomonas pohangensis</name>
    <dbReference type="NCBI Taxonomy" id="364197"/>
    <lineage>
        <taxon>Bacteria</taxon>
        <taxon>Pseudomonadati</taxon>
        <taxon>Pseudomonadota</taxon>
        <taxon>Gammaproteobacteria</taxon>
        <taxon>Pseudomonadales</taxon>
        <taxon>Pseudomonadaceae</taxon>
        <taxon>Pseudomonas</taxon>
    </lineage>
</organism>
<name>A0A1H2FFR1_9PSED</name>
<feature type="chain" id="PRO_5009273890" evidence="1">
    <location>
        <begin position="24"/>
        <end position="186"/>
    </location>
</feature>
<dbReference type="RefSeq" id="WP_090193935.1">
    <property type="nucleotide sequence ID" value="NZ_LT629785.1"/>
</dbReference>
<feature type="signal peptide" evidence="1">
    <location>
        <begin position="1"/>
        <end position="23"/>
    </location>
</feature>